<keyword evidence="3 5" id="KW-1133">Transmembrane helix</keyword>
<feature type="domain" description="ABC-2 type transporter transmembrane" evidence="6">
    <location>
        <begin position="21"/>
        <end position="383"/>
    </location>
</feature>
<keyword evidence="4 5" id="KW-0472">Membrane</keyword>
<dbReference type="PATRIC" id="fig|86416.3.peg.149"/>
<dbReference type="EMBL" id="CP003261">
    <property type="protein sequence ID" value="AGK95248.1"/>
    <property type="molecule type" value="Genomic_DNA"/>
</dbReference>
<evidence type="ECO:0000256" key="2">
    <source>
        <dbReference type="ARBA" id="ARBA00022692"/>
    </source>
</evidence>
<feature type="transmembrane region" description="Helical" evidence="5">
    <location>
        <begin position="276"/>
        <end position="304"/>
    </location>
</feature>
<dbReference type="RefSeq" id="WP_015613575.1">
    <property type="nucleotide sequence ID" value="NC_021182.1"/>
</dbReference>
<dbReference type="PANTHER" id="PTHR43471:SF3">
    <property type="entry name" value="ABC TRANSPORTER PERMEASE PROTEIN NATB"/>
    <property type="match status" value="1"/>
</dbReference>
<feature type="transmembrane region" description="Helical" evidence="5">
    <location>
        <begin position="339"/>
        <end position="359"/>
    </location>
</feature>
<reference evidence="7 8" key="1">
    <citation type="submission" date="2012-01" db="EMBL/GenBank/DDBJ databases">
        <title>Complete sequence of chromosome of Clostridium pasteurianum BC1.</title>
        <authorList>
            <consortium name="US DOE Joint Genome Institute"/>
            <person name="Lucas S."/>
            <person name="Han J."/>
            <person name="Lapidus A."/>
            <person name="Cheng J.-F."/>
            <person name="Goodwin L."/>
            <person name="Pitluck S."/>
            <person name="Peters L."/>
            <person name="Mikhailova N."/>
            <person name="Teshima H."/>
            <person name="Detter J.C."/>
            <person name="Han C."/>
            <person name="Tapia R."/>
            <person name="Land M."/>
            <person name="Hauser L."/>
            <person name="Kyrpides N."/>
            <person name="Ivanova N."/>
            <person name="Pagani I."/>
            <person name="Dunn J."/>
            <person name="Taghavi S."/>
            <person name="Francis A."/>
            <person name="van der Lelie D."/>
            <person name="Woyke T."/>
        </authorList>
    </citation>
    <scope>NUCLEOTIDE SEQUENCE [LARGE SCALE GENOMIC DNA]</scope>
    <source>
        <strain evidence="7 8">BC1</strain>
    </source>
</reference>
<dbReference type="eggNOG" id="COG1668">
    <property type="taxonomic scope" value="Bacteria"/>
</dbReference>
<dbReference type="GO" id="GO:0016020">
    <property type="term" value="C:membrane"/>
    <property type="evidence" value="ECO:0007669"/>
    <property type="project" value="UniProtKB-SubCell"/>
</dbReference>
<dbReference type="Proteomes" id="UP000013523">
    <property type="component" value="Chromosome"/>
</dbReference>
<dbReference type="STRING" id="86416.Clopa_0175"/>
<accession>R4JY86</accession>
<feature type="transmembrane region" description="Helical" evidence="5">
    <location>
        <begin position="310"/>
        <end position="327"/>
    </location>
</feature>
<gene>
    <name evidence="7" type="ORF">Clopa_0175</name>
</gene>
<dbReference type="PANTHER" id="PTHR43471">
    <property type="entry name" value="ABC TRANSPORTER PERMEASE"/>
    <property type="match status" value="1"/>
</dbReference>
<feature type="transmembrane region" description="Helical" evidence="5">
    <location>
        <begin position="365"/>
        <end position="387"/>
    </location>
</feature>
<organism evidence="7 8">
    <name type="scientific">Clostridium pasteurianum BC1</name>
    <dbReference type="NCBI Taxonomy" id="86416"/>
    <lineage>
        <taxon>Bacteria</taxon>
        <taxon>Bacillati</taxon>
        <taxon>Bacillota</taxon>
        <taxon>Clostridia</taxon>
        <taxon>Eubacteriales</taxon>
        <taxon>Clostridiaceae</taxon>
        <taxon>Clostridium</taxon>
    </lineage>
</organism>
<evidence type="ECO:0000256" key="3">
    <source>
        <dbReference type="ARBA" id="ARBA00022989"/>
    </source>
</evidence>
<evidence type="ECO:0000256" key="5">
    <source>
        <dbReference type="SAM" id="Phobius"/>
    </source>
</evidence>
<dbReference type="Pfam" id="PF12698">
    <property type="entry name" value="ABC2_membrane_3"/>
    <property type="match status" value="1"/>
</dbReference>
<comment type="subcellular location">
    <subcellularLocation>
        <location evidence="1">Membrane</location>
        <topology evidence="1">Multi-pass membrane protein</topology>
    </subcellularLocation>
</comment>
<keyword evidence="2 5" id="KW-0812">Transmembrane</keyword>
<name>R4JY86_CLOPA</name>
<feature type="transmembrane region" description="Helical" evidence="5">
    <location>
        <begin position="24"/>
        <end position="42"/>
    </location>
</feature>
<dbReference type="GO" id="GO:0140359">
    <property type="term" value="F:ABC-type transporter activity"/>
    <property type="evidence" value="ECO:0007669"/>
    <property type="project" value="InterPro"/>
</dbReference>
<sequence>MRNNIVLIVFKKELLDIFRDRKTLILSILIPLIVLPALSYFIGKASNNDIKNVEKSISINITDKSNSNLSKFIKAQKNIKIINSKDVSNDIRTGKILLSITIPKDLDKNIAHETDAKITMDYDNSSTNASTAVSIVKAYIDQYSKEIVSKRLSDRNINANILNPIDIVEDTIDKKESGVGKMMIVMLVPLLLIIYSITGTMAAATDLGVGEKERGTLEPLLTTKANRMSILWGKLFAIAIMGIIISLASLSSLFIAMQQKNGIFSSTGKADLNLNFANIILIMLIPILLTMVFGAIQLSISIYAKSFKEAQTYLSPVMIIGMILAYLTMLKDAKSIEGYYFNIPITNASCLIKELLVGIYNYNHIAITFIWMIVYVVVALLFARYMFSREDVVFRA</sequence>
<proteinExistence type="predicted"/>
<evidence type="ECO:0000256" key="4">
    <source>
        <dbReference type="ARBA" id="ARBA00023136"/>
    </source>
</evidence>
<evidence type="ECO:0000256" key="1">
    <source>
        <dbReference type="ARBA" id="ARBA00004141"/>
    </source>
</evidence>
<keyword evidence="8" id="KW-1185">Reference proteome</keyword>
<dbReference type="AlphaFoldDB" id="R4JY86"/>
<evidence type="ECO:0000259" key="6">
    <source>
        <dbReference type="Pfam" id="PF12698"/>
    </source>
</evidence>
<dbReference type="InterPro" id="IPR013525">
    <property type="entry name" value="ABC2_TM"/>
</dbReference>
<feature type="transmembrane region" description="Helical" evidence="5">
    <location>
        <begin position="184"/>
        <end position="204"/>
    </location>
</feature>
<dbReference type="HOGENOM" id="CLU_022118_1_0_9"/>
<protein>
    <submittedName>
        <fullName evidence="7">ABC-type Na+ efflux pump, permease component</fullName>
    </submittedName>
</protein>
<dbReference type="Gene3D" id="3.40.1710.10">
    <property type="entry name" value="abc type-2 transporter like domain"/>
    <property type="match status" value="1"/>
</dbReference>
<feature type="transmembrane region" description="Helical" evidence="5">
    <location>
        <begin position="235"/>
        <end position="256"/>
    </location>
</feature>
<dbReference type="KEGG" id="cpas:Clopa_0175"/>
<dbReference type="OrthoDB" id="5486437at2"/>
<evidence type="ECO:0000313" key="8">
    <source>
        <dbReference type="Proteomes" id="UP000013523"/>
    </source>
</evidence>
<evidence type="ECO:0000313" key="7">
    <source>
        <dbReference type="EMBL" id="AGK95248.1"/>
    </source>
</evidence>